<evidence type="ECO:0000313" key="1">
    <source>
        <dbReference type="EMBL" id="GAV02728.1"/>
    </source>
</evidence>
<proteinExistence type="predicted"/>
<dbReference type="InterPro" id="IPR028082">
    <property type="entry name" value="Peripla_BP_I"/>
</dbReference>
<dbReference type="STRING" id="947166.A0A1D1VSM7"/>
<comment type="caution">
    <text evidence="1">The sequence shown here is derived from an EMBL/GenBank/DDBJ whole genome shotgun (WGS) entry which is preliminary data.</text>
</comment>
<evidence type="ECO:0000313" key="2">
    <source>
        <dbReference type="Proteomes" id="UP000186922"/>
    </source>
</evidence>
<dbReference type="AlphaFoldDB" id="A0A1D1VSM7"/>
<reference evidence="1 2" key="1">
    <citation type="journal article" date="2016" name="Nat. Commun.">
        <title>Extremotolerant tardigrade genome and improved radiotolerance of human cultured cells by tardigrade-unique protein.</title>
        <authorList>
            <person name="Hashimoto T."/>
            <person name="Horikawa D.D."/>
            <person name="Saito Y."/>
            <person name="Kuwahara H."/>
            <person name="Kozuka-Hata H."/>
            <person name="Shin-I T."/>
            <person name="Minakuchi Y."/>
            <person name="Ohishi K."/>
            <person name="Motoyama A."/>
            <person name="Aizu T."/>
            <person name="Enomoto A."/>
            <person name="Kondo K."/>
            <person name="Tanaka S."/>
            <person name="Hara Y."/>
            <person name="Koshikawa S."/>
            <person name="Sagara H."/>
            <person name="Miura T."/>
            <person name="Yokobori S."/>
            <person name="Miyagawa K."/>
            <person name="Suzuki Y."/>
            <person name="Kubo T."/>
            <person name="Oyama M."/>
            <person name="Kohara Y."/>
            <person name="Fujiyama A."/>
            <person name="Arakawa K."/>
            <person name="Katayama T."/>
            <person name="Toyoda A."/>
            <person name="Kunieda T."/>
        </authorList>
    </citation>
    <scope>NUCLEOTIDE SEQUENCE [LARGE SCALE GENOMIC DNA]</scope>
    <source>
        <strain evidence="1 2">YOKOZUNA-1</strain>
    </source>
</reference>
<accession>A0A1D1VSM7</accession>
<sequence length="215" mass="24026">MITAALTWELAYQSVFLVTFPQDNSSNGRLPNPFVTAPYEDVILFGHVLEETLNDPSRVVDLNDGSAFARRYWNRTFWLDTGPIEFDEVGERKQPLIIQQFQKGGVWPTTIMTLDASANEFVDVASISWVAPFPPPNEPPCGFLGTNAICWKKGENEGLSQHPYYALPEKAITIAGQIVQESTLKFSDPKGTRELLIKSSITDIQQHDSEVHSVV</sequence>
<dbReference type="EMBL" id="BDGG01000008">
    <property type="protein sequence ID" value="GAV02728.1"/>
    <property type="molecule type" value="Genomic_DNA"/>
</dbReference>
<keyword evidence="2" id="KW-1185">Reference proteome</keyword>
<gene>
    <name evidence="1" type="primary">RvY_13257-1</name>
    <name evidence="1" type="synonym">RvY_13257.1</name>
    <name evidence="1" type="ORF">RvY_13257</name>
</gene>
<dbReference type="SUPFAM" id="SSF53822">
    <property type="entry name" value="Periplasmic binding protein-like I"/>
    <property type="match status" value="1"/>
</dbReference>
<protein>
    <submittedName>
        <fullName evidence="1">Uncharacterized protein</fullName>
    </submittedName>
</protein>
<dbReference type="Proteomes" id="UP000186922">
    <property type="component" value="Unassembled WGS sequence"/>
</dbReference>
<name>A0A1D1VSM7_RAMVA</name>
<dbReference type="Gene3D" id="3.40.50.2300">
    <property type="match status" value="1"/>
</dbReference>
<organism evidence="1 2">
    <name type="scientific">Ramazzottius varieornatus</name>
    <name type="common">Water bear</name>
    <name type="synonym">Tardigrade</name>
    <dbReference type="NCBI Taxonomy" id="947166"/>
    <lineage>
        <taxon>Eukaryota</taxon>
        <taxon>Metazoa</taxon>
        <taxon>Ecdysozoa</taxon>
        <taxon>Tardigrada</taxon>
        <taxon>Eutardigrada</taxon>
        <taxon>Parachela</taxon>
        <taxon>Hypsibioidea</taxon>
        <taxon>Ramazzottiidae</taxon>
        <taxon>Ramazzottius</taxon>
    </lineage>
</organism>